<dbReference type="PANTHER" id="PTHR45947:SF3">
    <property type="entry name" value="SULFOQUINOVOSYL TRANSFERASE SQD2"/>
    <property type="match status" value="1"/>
</dbReference>
<evidence type="ECO:0000259" key="2">
    <source>
        <dbReference type="Pfam" id="PF13439"/>
    </source>
</evidence>
<dbReference type="GO" id="GO:0016757">
    <property type="term" value="F:glycosyltransferase activity"/>
    <property type="evidence" value="ECO:0007669"/>
    <property type="project" value="InterPro"/>
</dbReference>
<dbReference type="SUPFAM" id="SSF53756">
    <property type="entry name" value="UDP-Glycosyltransferase/glycogen phosphorylase"/>
    <property type="match status" value="1"/>
</dbReference>
<dbReference type="InterPro" id="IPR001296">
    <property type="entry name" value="Glyco_trans_1"/>
</dbReference>
<dbReference type="InterPro" id="IPR028098">
    <property type="entry name" value="Glyco_trans_4-like_N"/>
</dbReference>
<accession>A0A6B3NBA3</accession>
<organism evidence="3">
    <name type="scientific">Symploca sp. SIO1C4</name>
    <dbReference type="NCBI Taxonomy" id="2607765"/>
    <lineage>
        <taxon>Bacteria</taxon>
        <taxon>Bacillati</taxon>
        <taxon>Cyanobacteriota</taxon>
        <taxon>Cyanophyceae</taxon>
        <taxon>Coleofasciculales</taxon>
        <taxon>Coleofasciculaceae</taxon>
        <taxon>Symploca</taxon>
    </lineage>
</organism>
<dbReference type="EMBL" id="JAAHFQ010000058">
    <property type="protein sequence ID" value="NER26931.1"/>
    <property type="molecule type" value="Genomic_DNA"/>
</dbReference>
<dbReference type="AlphaFoldDB" id="A0A6B3NBA3"/>
<name>A0A6B3NBA3_9CYAN</name>
<dbReference type="InterPro" id="IPR050194">
    <property type="entry name" value="Glycosyltransferase_grp1"/>
</dbReference>
<sequence length="397" mass="44065">MKILLVTPYLGSVYGGTSKVVTKLAQGLSTLGITIDLVTTDANGSNNLDIPLNTWIDEKNYRVRYFSSWHRHDLIISRSLISWLFNHVVDYKLVHTHTIFAPLISVSNWVCKFHKIPYIITPHGMLEPWALSYKAWKKKLYYTLVEKPILQKASAIQVLAAAEANSVQSLSLKPPVIVVPNGIHRQEFEILPDPEIFYQQFPATRNKILILFLGRIDPKKGLDLLAPAFAKLHKQFPNTHLVVAGPDSIGFLPIAKNYFEQAACLNSVTFTGMLTGQLKYAALAAANLYVAPSYSEGFSMSVLEGMASGLPCVITKGCNFPEAAAANAAHVVDIKSEAITNALIECLNNPQQAKAMGDRAHKLILEKYTWEQVATKMHKVYTTLVNKNRSTLTTISE</sequence>
<reference evidence="3" key="1">
    <citation type="submission" date="2019-11" db="EMBL/GenBank/DDBJ databases">
        <title>Genomic insights into an expanded diversity of filamentous marine cyanobacteria reveals the extraordinary biosynthetic potential of Moorea and Okeania.</title>
        <authorList>
            <person name="Ferreira Leao T."/>
            <person name="Wang M."/>
            <person name="Moss N."/>
            <person name="Da Silva R."/>
            <person name="Sanders J."/>
            <person name="Nurk S."/>
            <person name="Gurevich A."/>
            <person name="Humphrey G."/>
            <person name="Reher R."/>
            <person name="Zhu Q."/>
            <person name="Belda-Ferre P."/>
            <person name="Glukhov E."/>
            <person name="Rex R."/>
            <person name="Dorrestein P.C."/>
            <person name="Knight R."/>
            <person name="Pevzner P."/>
            <person name="Gerwick W.H."/>
            <person name="Gerwick L."/>
        </authorList>
    </citation>
    <scope>NUCLEOTIDE SEQUENCE</scope>
    <source>
        <strain evidence="3">SIO1C4</strain>
    </source>
</reference>
<dbReference type="Pfam" id="PF13439">
    <property type="entry name" value="Glyco_transf_4"/>
    <property type="match status" value="1"/>
</dbReference>
<dbReference type="PANTHER" id="PTHR45947">
    <property type="entry name" value="SULFOQUINOVOSYL TRANSFERASE SQD2"/>
    <property type="match status" value="1"/>
</dbReference>
<feature type="domain" description="Glycosyltransferase subfamily 4-like N-terminal" evidence="2">
    <location>
        <begin position="14"/>
        <end position="184"/>
    </location>
</feature>
<proteinExistence type="predicted"/>
<comment type="caution">
    <text evidence="3">The sequence shown here is derived from an EMBL/GenBank/DDBJ whole genome shotgun (WGS) entry which is preliminary data.</text>
</comment>
<protein>
    <submittedName>
        <fullName evidence="3">Glycosyltransferase</fullName>
    </submittedName>
</protein>
<dbReference type="Pfam" id="PF00534">
    <property type="entry name" value="Glycos_transf_1"/>
    <property type="match status" value="1"/>
</dbReference>
<dbReference type="Gene3D" id="3.40.50.2000">
    <property type="entry name" value="Glycogen Phosphorylase B"/>
    <property type="match status" value="2"/>
</dbReference>
<evidence type="ECO:0000259" key="1">
    <source>
        <dbReference type="Pfam" id="PF00534"/>
    </source>
</evidence>
<keyword evidence="3" id="KW-0808">Transferase</keyword>
<evidence type="ECO:0000313" key="3">
    <source>
        <dbReference type="EMBL" id="NER26931.1"/>
    </source>
</evidence>
<gene>
    <name evidence="3" type="ORF">F6J89_04685</name>
</gene>
<feature type="domain" description="Glycosyl transferase family 1" evidence="1">
    <location>
        <begin position="202"/>
        <end position="362"/>
    </location>
</feature>